<evidence type="ECO:0000256" key="5">
    <source>
        <dbReference type="ARBA" id="ARBA00023136"/>
    </source>
</evidence>
<dbReference type="Pfam" id="PF02790">
    <property type="entry name" value="COX2_TM"/>
    <property type="match status" value="1"/>
</dbReference>
<evidence type="ECO:0000259" key="9">
    <source>
        <dbReference type="PROSITE" id="PS50999"/>
    </source>
</evidence>
<proteinExistence type="inferred from homology"/>
<comment type="subcellular location">
    <subcellularLocation>
        <location evidence="1">Membrane</location>
        <topology evidence="1">Multi-pass membrane protein</topology>
    </subcellularLocation>
</comment>
<dbReference type="CTD" id="4513"/>
<organism evidence="10">
    <name type="scientific">Nemoura nankinensis</name>
    <dbReference type="NCBI Taxonomy" id="1986504"/>
    <lineage>
        <taxon>Eukaryota</taxon>
        <taxon>Metazoa</taxon>
        <taxon>Ecdysozoa</taxon>
        <taxon>Arthropoda</taxon>
        <taxon>Hexapoda</taxon>
        <taxon>Insecta</taxon>
        <taxon>Pterygota</taxon>
        <taxon>Neoptera</taxon>
        <taxon>Polyneoptera</taxon>
        <taxon>Plecoptera</taxon>
        <taxon>Nemouroidea</taxon>
        <taxon>Nemouridae</taxon>
        <taxon>Nemourinae</taxon>
        <taxon>Nemoura</taxon>
    </lineage>
</organism>
<comment type="catalytic activity">
    <reaction evidence="7">
        <text>4 Fe(II)-[cytochrome c] + O2 + 8 H(+)(in) = 4 Fe(III)-[cytochrome c] + 2 H2O + 4 H(+)(out)</text>
        <dbReference type="Rhea" id="RHEA:11436"/>
        <dbReference type="Rhea" id="RHEA-COMP:10350"/>
        <dbReference type="Rhea" id="RHEA-COMP:14399"/>
        <dbReference type="ChEBI" id="CHEBI:15377"/>
        <dbReference type="ChEBI" id="CHEBI:15378"/>
        <dbReference type="ChEBI" id="CHEBI:15379"/>
        <dbReference type="ChEBI" id="CHEBI:29033"/>
        <dbReference type="ChEBI" id="CHEBI:29034"/>
        <dbReference type="EC" id="7.1.1.9"/>
    </reaction>
    <physiologicalReaction direction="left-to-right" evidence="7">
        <dbReference type="Rhea" id="RHEA:11437"/>
    </physiologicalReaction>
</comment>
<dbReference type="GO" id="GO:0004129">
    <property type="term" value="F:cytochrome-c oxidase activity"/>
    <property type="evidence" value="ECO:0007669"/>
    <property type="project" value="UniProtKB-EC"/>
</dbReference>
<gene>
    <name evidence="10" type="primary">COX2</name>
</gene>
<evidence type="ECO:0000313" key="10">
    <source>
        <dbReference type="EMBL" id="ARQ82448.1"/>
    </source>
</evidence>
<reference evidence="10" key="1">
    <citation type="journal article" date="2017" name="Int. J. Mol. Sci.">
        <title>First Mitochondrial Genome from Nemouridae (Plecoptera) Reveals Novel Features of the Elongated Control Region and Phylogenetic Implications.</title>
        <authorList>
            <person name="Chen Z.T."/>
            <person name="Du Y.Z."/>
        </authorList>
    </citation>
    <scope>NUCLEOTIDE SEQUENCE</scope>
</reference>
<evidence type="ECO:0000256" key="7">
    <source>
        <dbReference type="ARBA" id="ARBA00049512"/>
    </source>
</evidence>
<keyword evidence="5 8" id="KW-0472">Membrane</keyword>
<dbReference type="PROSITE" id="PS50999">
    <property type="entry name" value="COX2_TM"/>
    <property type="match status" value="1"/>
</dbReference>
<evidence type="ECO:0000256" key="3">
    <source>
        <dbReference type="ARBA" id="ARBA00015946"/>
    </source>
</evidence>
<dbReference type="GeneID" id="32958240"/>
<name>A0A3S5FW60_9NEOP</name>
<feature type="transmembrane region" description="Helical" evidence="8">
    <location>
        <begin position="27"/>
        <end position="51"/>
    </location>
</feature>
<protein>
    <recommendedName>
        <fullName evidence="3">Cytochrome c oxidase subunit 2</fullName>
    </recommendedName>
    <alternativeName>
        <fullName evidence="6">Cytochrome c oxidase polypeptide II</fullName>
    </alternativeName>
</protein>
<feature type="transmembrane region" description="Helical" evidence="8">
    <location>
        <begin position="63"/>
        <end position="89"/>
    </location>
</feature>
<dbReference type="RefSeq" id="YP_009379708.1">
    <property type="nucleotide sequence ID" value="NC_034939.1"/>
</dbReference>
<dbReference type="SUPFAM" id="SSF81464">
    <property type="entry name" value="Cytochrome c oxidase subunit II-like, transmembrane region"/>
    <property type="match status" value="1"/>
</dbReference>
<evidence type="ECO:0000256" key="2">
    <source>
        <dbReference type="ARBA" id="ARBA00007866"/>
    </source>
</evidence>
<evidence type="ECO:0000256" key="8">
    <source>
        <dbReference type="SAM" id="Phobius"/>
    </source>
</evidence>
<keyword evidence="10" id="KW-0496">Mitochondrion</keyword>
<keyword evidence="8" id="KW-1133">Transmembrane helix</keyword>
<geneLocation type="mitochondrion" evidence="10"/>
<feature type="domain" description="Cytochrome oxidase subunit II transmembrane region profile" evidence="9">
    <location>
        <begin position="1"/>
        <end position="91"/>
    </location>
</feature>
<dbReference type="GO" id="GO:0022900">
    <property type="term" value="P:electron transport chain"/>
    <property type="evidence" value="ECO:0007669"/>
    <property type="project" value="InterPro"/>
</dbReference>
<sequence>MATWANLSLQDSASPLMEQLTFFHDHAMLILIMITALVSYLLATLFFNLNINRYLLEGQTIEVIWTIFTSCNLNFYCFTFSPFILFISWSKKSCNYFKNNWSSMMLKLWMLSFYPSWVWLLYNSLSWNKQWWFSFISRRQSSGSSHKYTNSYTSDCCRRLTFMNCTGFSGKGWCYPWTFKSNKILNKSTSFIFWSMFSNLRGKPQFYAYCYWKSSYKCIHKLNYIPKWS</sequence>
<dbReference type="InterPro" id="IPR036257">
    <property type="entry name" value="Cyt_c_oxidase_su2_TM_sf"/>
</dbReference>
<dbReference type="EMBL" id="KY940360">
    <property type="protein sequence ID" value="ARQ82448.1"/>
    <property type="molecule type" value="Genomic_DNA"/>
</dbReference>
<dbReference type="AlphaFoldDB" id="A0A3S5FW60"/>
<evidence type="ECO:0000256" key="4">
    <source>
        <dbReference type="ARBA" id="ARBA00022692"/>
    </source>
</evidence>
<dbReference type="Gene3D" id="1.10.287.90">
    <property type="match status" value="1"/>
</dbReference>
<evidence type="ECO:0000256" key="1">
    <source>
        <dbReference type="ARBA" id="ARBA00004141"/>
    </source>
</evidence>
<dbReference type="InterPro" id="IPR011759">
    <property type="entry name" value="Cyt_c_oxidase_su2_TM_dom"/>
</dbReference>
<accession>A0A3S5FW60</accession>
<dbReference type="GO" id="GO:0016020">
    <property type="term" value="C:membrane"/>
    <property type="evidence" value="ECO:0007669"/>
    <property type="project" value="UniProtKB-SubCell"/>
</dbReference>
<evidence type="ECO:0000256" key="6">
    <source>
        <dbReference type="ARBA" id="ARBA00031389"/>
    </source>
</evidence>
<keyword evidence="4 8" id="KW-0812">Transmembrane</keyword>
<feature type="transmembrane region" description="Helical" evidence="8">
    <location>
        <begin position="101"/>
        <end position="122"/>
    </location>
</feature>
<comment type="similarity">
    <text evidence="2">Belongs to the cytochrome c oxidase subunit 2 family.</text>
</comment>